<dbReference type="Gene3D" id="3.40.50.300">
    <property type="entry name" value="P-loop containing nucleotide triphosphate hydrolases"/>
    <property type="match status" value="1"/>
</dbReference>
<dbReference type="NCBIfam" id="NF005255">
    <property type="entry name" value="PRK06762.2-2"/>
    <property type="match status" value="1"/>
</dbReference>
<dbReference type="Pfam" id="PF13671">
    <property type="entry name" value="AAA_33"/>
    <property type="match status" value="1"/>
</dbReference>
<evidence type="ECO:0000313" key="1">
    <source>
        <dbReference type="EMBL" id="KRO14950.1"/>
    </source>
</evidence>
<reference evidence="1 2" key="1">
    <citation type="journal article" date="2015" name="Genome Announc.">
        <title>Expanding the biotechnology potential of lactobacilli through comparative genomics of 213 strains and associated genera.</title>
        <authorList>
            <person name="Sun Z."/>
            <person name="Harris H.M."/>
            <person name="McCann A."/>
            <person name="Guo C."/>
            <person name="Argimon S."/>
            <person name="Zhang W."/>
            <person name="Yang X."/>
            <person name="Jeffery I.B."/>
            <person name="Cooney J.C."/>
            <person name="Kagawa T.F."/>
            <person name="Liu W."/>
            <person name="Song Y."/>
            <person name="Salvetti E."/>
            <person name="Wrobel A."/>
            <person name="Rasinkangas P."/>
            <person name="Parkhill J."/>
            <person name="Rea M.C."/>
            <person name="O'Sullivan O."/>
            <person name="Ritari J."/>
            <person name="Douillard F.P."/>
            <person name="Paul Ross R."/>
            <person name="Yang R."/>
            <person name="Briner A.E."/>
            <person name="Felis G.E."/>
            <person name="de Vos W.M."/>
            <person name="Barrangou R."/>
            <person name="Klaenhammer T.R."/>
            <person name="Caufield P.W."/>
            <person name="Cui Y."/>
            <person name="Zhang H."/>
            <person name="O'Toole P.W."/>
        </authorList>
    </citation>
    <scope>NUCLEOTIDE SEQUENCE [LARGE SCALE GENOMIC DNA]</scope>
    <source>
        <strain evidence="1 2">LMG 26013</strain>
    </source>
</reference>
<name>A0A0R2MMM6_9LACO</name>
<evidence type="ECO:0000313" key="2">
    <source>
        <dbReference type="Proteomes" id="UP000051783"/>
    </source>
</evidence>
<dbReference type="AlphaFoldDB" id="A0A0R2MMM6"/>
<dbReference type="SUPFAM" id="SSF52540">
    <property type="entry name" value="P-loop containing nucleoside triphosphate hydrolases"/>
    <property type="match status" value="1"/>
</dbReference>
<protein>
    <recommendedName>
        <fullName evidence="3">Kinase</fullName>
    </recommendedName>
</protein>
<dbReference type="RefSeq" id="WP_057705144.1">
    <property type="nucleotide sequence ID" value="NZ_JQCL01000001.1"/>
</dbReference>
<dbReference type="PATRIC" id="fig|942150.3.peg.1868"/>
<dbReference type="NCBIfam" id="NF005253">
    <property type="entry name" value="PRK06762.1-4"/>
    <property type="match status" value="1"/>
</dbReference>
<keyword evidence="2" id="KW-1185">Reference proteome</keyword>
<dbReference type="EMBL" id="JQCL01000001">
    <property type="protein sequence ID" value="KRO14950.1"/>
    <property type="molecule type" value="Genomic_DNA"/>
</dbReference>
<sequence>METTLVIIRGNSGSGKTTLAETLQKRLGHNTLLVEQDVVRREMLMSRDNPGNLAIDLIKQIATYGNHRVPVVIVEGILARERYEGMLRKLAGPFAKTLTYYFDVDFKTTLTRHQTRTRDFGPQEMKQWWLPHDVLGWSSEQLINQQSDLEMEVQQILNDLNAR</sequence>
<proteinExistence type="predicted"/>
<organism evidence="1 2">
    <name type="scientific">Lactiplantibacillus xiangfangensis</name>
    <dbReference type="NCBI Taxonomy" id="942150"/>
    <lineage>
        <taxon>Bacteria</taxon>
        <taxon>Bacillati</taxon>
        <taxon>Bacillota</taxon>
        <taxon>Bacilli</taxon>
        <taxon>Lactobacillales</taxon>
        <taxon>Lactobacillaceae</taxon>
        <taxon>Lactiplantibacillus</taxon>
    </lineage>
</organism>
<dbReference type="OrthoDB" id="9781848at2"/>
<dbReference type="Proteomes" id="UP000051783">
    <property type="component" value="Unassembled WGS sequence"/>
</dbReference>
<evidence type="ECO:0008006" key="3">
    <source>
        <dbReference type="Google" id="ProtNLM"/>
    </source>
</evidence>
<gene>
    <name evidence="1" type="ORF">IV64_GL001797</name>
</gene>
<dbReference type="STRING" id="942150.IV64_GL001797"/>
<dbReference type="InterPro" id="IPR027417">
    <property type="entry name" value="P-loop_NTPase"/>
</dbReference>
<comment type="caution">
    <text evidence="1">The sequence shown here is derived from an EMBL/GenBank/DDBJ whole genome shotgun (WGS) entry which is preliminary data.</text>
</comment>
<accession>A0A0R2MMM6</accession>